<evidence type="ECO:0000256" key="1">
    <source>
        <dbReference type="SAM" id="MobiDB-lite"/>
    </source>
</evidence>
<proteinExistence type="predicted"/>
<dbReference type="RefSeq" id="WP_059264241.1">
    <property type="nucleotide sequence ID" value="NZ_KQ948358.1"/>
</dbReference>
<accession>A0A101Q612</accession>
<evidence type="ECO:0000313" key="3">
    <source>
        <dbReference type="Proteomes" id="UP000053398"/>
    </source>
</evidence>
<sequence length="84" mass="8437">MDSEEHVCPVCGQPVETVVKRHKTLGAWVPVWGPGPCRDPDCAAYAGTGLRPAGQERSAGARARPGGGSGPQDPSSAGAGNSAV</sequence>
<reference evidence="2 3" key="1">
    <citation type="submission" date="2015-10" db="EMBL/GenBank/DDBJ databases">
        <title>Draft genome sequence of Streptomyces corchorusii DSM 40340, type strain for the species Streptomyces corchorusii.</title>
        <authorList>
            <person name="Ruckert C."/>
            <person name="Winkler A."/>
            <person name="Kalinowski J."/>
            <person name="Kampfer P."/>
            <person name="Glaeser S."/>
        </authorList>
    </citation>
    <scope>NUCLEOTIDE SEQUENCE [LARGE SCALE GENOMIC DNA]</scope>
    <source>
        <strain evidence="2 3">DSM 40340</strain>
    </source>
</reference>
<gene>
    <name evidence="2" type="ORF">AQJ11_23430</name>
</gene>
<dbReference type="Proteomes" id="UP000053398">
    <property type="component" value="Unassembled WGS sequence"/>
</dbReference>
<evidence type="ECO:0000313" key="2">
    <source>
        <dbReference type="EMBL" id="KUN23855.1"/>
    </source>
</evidence>
<comment type="caution">
    <text evidence="2">The sequence shown here is derived from an EMBL/GenBank/DDBJ whole genome shotgun (WGS) entry which is preliminary data.</text>
</comment>
<dbReference type="EMBL" id="LMWP01000024">
    <property type="protein sequence ID" value="KUN23855.1"/>
    <property type="molecule type" value="Genomic_DNA"/>
</dbReference>
<protein>
    <submittedName>
        <fullName evidence="2">Uncharacterized protein</fullName>
    </submittedName>
</protein>
<dbReference type="AlphaFoldDB" id="A0A101Q612"/>
<organism evidence="2 3">
    <name type="scientific">Streptomyces corchorusii</name>
    <name type="common">Streptomyces chibaensis</name>
    <dbReference type="NCBI Taxonomy" id="1903"/>
    <lineage>
        <taxon>Bacteria</taxon>
        <taxon>Bacillati</taxon>
        <taxon>Actinomycetota</taxon>
        <taxon>Actinomycetes</taxon>
        <taxon>Kitasatosporales</taxon>
        <taxon>Streptomycetaceae</taxon>
        <taxon>Streptomyces</taxon>
    </lineage>
</organism>
<feature type="compositionally biased region" description="Low complexity" evidence="1">
    <location>
        <begin position="71"/>
        <end position="84"/>
    </location>
</feature>
<name>A0A101Q612_STRCK</name>
<feature type="region of interest" description="Disordered" evidence="1">
    <location>
        <begin position="46"/>
        <end position="84"/>
    </location>
</feature>
<keyword evidence="3" id="KW-1185">Reference proteome</keyword>